<dbReference type="InterPro" id="IPR023198">
    <property type="entry name" value="PGP-like_dom2"/>
</dbReference>
<proteinExistence type="predicted"/>
<protein>
    <submittedName>
        <fullName evidence="2">HAD family hydrolase</fullName>
    </submittedName>
</protein>
<keyword evidence="1 2" id="KW-0378">Hydrolase</keyword>
<dbReference type="PANTHER" id="PTHR43316">
    <property type="entry name" value="HYDROLASE, HALOACID DELAHOGENASE-RELATED"/>
    <property type="match status" value="1"/>
</dbReference>
<evidence type="ECO:0000313" key="3">
    <source>
        <dbReference type="Proteomes" id="UP001213042"/>
    </source>
</evidence>
<evidence type="ECO:0000256" key="1">
    <source>
        <dbReference type="ARBA" id="ARBA00022801"/>
    </source>
</evidence>
<evidence type="ECO:0000313" key="2">
    <source>
        <dbReference type="EMBL" id="MDB8750478.1"/>
    </source>
</evidence>
<dbReference type="InterPro" id="IPR006439">
    <property type="entry name" value="HAD-SF_hydro_IA"/>
</dbReference>
<comment type="caution">
    <text evidence="2">The sequence shown here is derived from an EMBL/GenBank/DDBJ whole genome shotgun (WGS) entry which is preliminary data.</text>
</comment>
<dbReference type="SUPFAM" id="SSF56784">
    <property type="entry name" value="HAD-like"/>
    <property type="match status" value="1"/>
</dbReference>
<organism evidence="2 3">
    <name type="scientific">Ruminococcus bicirculans</name>
    <name type="common">ex Wegman et al. 2014</name>
    <dbReference type="NCBI Taxonomy" id="1160721"/>
    <lineage>
        <taxon>Bacteria</taxon>
        <taxon>Bacillati</taxon>
        <taxon>Bacillota</taxon>
        <taxon>Clostridia</taxon>
        <taxon>Eubacteriales</taxon>
        <taxon>Oscillospiraceae</taxon>
        <taxon>Ruminococcus</taxon>
    </lineage>
</organism>
<dbReference type="PRINTS" id="PR00413">
    <property type="entry name" value="HADHALOGNASE"/>
</dbReference>
<dbReference type="GO" id="GO:0016787">
    <property type="term" value="F:hydrolase activity"/>
    <property type="evidence" value="ECO:0007669"/>
    <property type="project" value="UniProtKB-KW"/>
</dbReference>
<gene>
    <name evidence="2" type="ORF">PNW00_08475</name>
</gene>
<dbReference type="AlphaFoldDB" id="A0AAW6EGB7"/>
<dbReference type="InterPro" id="IPR041492">
    <property type="entry name" value="HAD_2"/>
</dbReference>
<dbReference type="InterPro" id="IPR023214">
    <property type="entry name" value="HAD_sf"/>
</dbReference>
<dbReference type="InterPro" id="IPR036412">
    <property type="entry name" value="HAD-like_sf"/>
</dbReference>
<dbReference type="InterPro" id="IPR051540">
    <property type="entry name" value="S-2-haloacid_dehalogenase"/>
</dbReference>
<dbReference type="RefSeq" id="WP_195221275.1">
    <property type="nucleotide sequence ID" value="NZ_JADMWL010000013.1"/>
</dbReference>
<dbReference type="EMBL" id="JAQMLU010000013">
    <property type="protein sequence ID" value="MDB8750478.1"/>
    <property type="molecule type" value="Genomic_DNA"/>
</dbReference>
<sequence>MTMPKMILFDYGGTLLYEPNFDPAIVNSKLLDFVVDTHGITAQEYNECATKIFDEIRACSGGCLEVNEHLFLRYMADYFKFEFSAPIEQIEQEMFDTTECRYTPSVREMLRFLRDNGTKTGVVSNLCWSGQALKKRLRDKFPEHNFDLVITSSDFFFRKPSIQIFESAIRKSGFDADEIWFCGNSLKADVIGAHNAGLFPVWYNDSSIVEIGHETGNSEVTSLDFEYLQINNWTEFMDCMTKHSKLIDLR</sequence>
<dbReference type="SFLD" id="SFLDS00003">
    <property type="entry name" value="Haloacid_Dehalogenase"/>
    <property type="match status" value="1"/>
</dbReference>
<dbReference type="Gene3D" id="1.10.150.240">
    <property type="entry name" value="Putative phosphatase, domain 2"/>
    <property type="match status" value="1"/>
</dbReference>
<accession>A0AAW6EGB7</accession>
<dbReference type="SFLD" id="SFLDG01129">
    <property type="entry name" value="C1.5:_HAD__Beta-PGM__Phosphata"/>
    <property type="match status" value="1"/>
</dbReference>
<name>A0AAW6EGB7_9FIRM</name>
<dbReference type="Proteomes" id="UP001213042">
    <property type="component" value="Unassembled WGS sequence"/>
</dbReference>
<dbReference type="Pfam" id="PF13419">
    <property type="entry name" value="HAD_2"/>
    <property type="match status" value="1"/>
</dbReference>
<reference evidence="2" key="1">
    <citation type="submission" date="2023-01" db="EMBL/GenBank/DDBJ databases">
        <title>Human gut microbiome strain richness.</title>
        <authorList>
            <person name="Chen-Liaw A."/>
        </authorList>
    </citation>
    <scope>NUCLEOTIDE SEQUENCE</scope>
    <source>
        <strain evidence="2">D43st1_D9_D43t1_170807</strain>
    </source>
</reference>
<dbReference type="Gene3D" id="3.40.50.1000">
    <property type="entry name" value="HAD superfamily/HAD-like"/>
    <property type="match status" value="1"/>
</dbReference>